<dbReference type="InterPro" id="IPR040835">
    <property type="entry name" value="Nmad5"/>
</dbReference>
<comment type="caution">
    <text evidence="2">The sequence shown here is derived from an EMBL/GenBank/DDBJ whole genome shotgun (WGS) entry which is preliminary data.</text>
</comment>
<gene>
    <name evidence="2" type="ORF">D9K80_13810</name>
</gene>
<feature type="domain" description="Nucleotide modification associated" evidence="1">
    <location>
        <begin position="2"/>
        <end position="178"/>
    </location>
</feature>
<dbReference type="AlphaFoldDB" id="A0A498D5D1"/>
<reference evidence="2 3" key="1">
    <citation type="submission" date="2018-09" db="EMBL/GenBank/DDBJ databases">
        <title>The draft genome of Acinetobacter sp. strains.</title>
        <authorList>
            <person name="Qin J."/>
            <person name="Feng Y."/>
            <person name="Zong Z."/>
        </authorList>
    </citation>
    <scope>NUCLEOTIDE SEQUENCE [LARGE SCALE GENOMIC DNA]</scope>
    <source>
        <strain evidence="2 3">WCHAc060003</strain>
    </source>
</reference>
<proteinExistence type="predicted"/>
<organism evidence="2 3">
    <name type="scientific">Acinetobacter cumulans</name>
    <dbReference type="NCBI Taxonomy" id="2136182"/>
    <lineage>
        <taxon>Bacteria</taxon>
        <taxon>Pseudomonadati</taxon>
        <taxon>Pseudomonadota</taxon>
        <taxon>Gammaproteobacteria</taxon>
        <taxon>Moraxellales</taxon>
        <taxon>Moraxellaceae</taxon>
        <taxon>Acinetobacter</taxon>
    </lineage>
</organism>
<protein>
    <recommendedName>
        <fullName evidence="1">Nucleotide modification associated domain-containing protein</fullName>
    </recommendedName>
</protein>
<dbReference type="RefSeq" id="WP_121594741.1">
    <property type="nucleotide sequence ID" value="NZ_RCHD01000038.1"/>
</dbReference>
<sequence length="182" mass="20828">MSRLTKDLRERMARCVLNNAFGAKEKEAEQALRLAGDGIYTDIYGPHLKAMQSLPKDWLPMSWYVRIAIAGQNHEIYFSEKRIIGVDQHWYRPKLYVGDEVVCVEYLKAVAVCDDVKKNRQAMDREVEAILNSVQTFKKLWEVWPASKSILEKFESKPTVAMLPAIQFDKVNAVLGLPVEAV</sequence>
<dbReference type="Proteomes" id="UP000267166">
    <property type="component" value="Unassembled WGS sequence"/>
</dbReference>
<name>A0A498D5D1_9GAMM</name>
<evidence type="ECO:0000313" key="3">
    <source>
        <dbReference type="Proteomes" id="UP000267166"/>
    </source>
</evidence>
<dbReference type="Pfam" id="PF18757">
    <property type="entry name" value="Nmad5"/>
    <property type="match status" value="1"/>
</dbReference>
<dbReference type="EMBL" id="RCHD01000038">
    <property type="protein sequence ID" value="RLL32495.1"/>
    <property type="molecule type" value="Genomic_DNA"/>
</dbReference>
<evidence type="ECO:0000313" key="2">
    <source>
        <dbReference type="EMBL" id="RLL32495.1"/>
    </source>
</evidence>
<accession>A0A498D5D1</accession>
<evidence type="ECO:0000259" key="1">
    <source>
        <dbReference type="Pfam" id="PF18757"/>
    </source>
</evidence>